<dbReference type="Proteomes" id="UP000011761">
    <property type="component" value="Unassembled WGS sequence"/>
</dbReference>
<feature type="transmembrane region" description="Helical" evidence="8">
    <location>
        <begin position="322"/>
        <end position="342"/>
    </location>
</feature>
<proteinExistence type="inferred from homology"/>
<dbReference type="GeneID" id="19109455"/>
<keyword evidence="10" id="KW-1185">Reference proteome</keyword>
<dbReference type="GO" id="GO:0022857">
    <property type="term" value="F:transmembrane transporter activity"/>
    <property type="evidence" value="ECO:0007669"/>
    <property type="project" value="InterPro"/>
</dbReference>
<evidence type="ECO:0000256" key="8">
    <source>
        <dbReference type="SAM" id="Phobius"/>
    </source>
</evidence>
<evidence type="ECO:0000256" key="2">
    <source>
        <dbReference type="ARBA" id="ARBA00008335"/>
    </source>
</evidence>
<evidence type="ECO:0008006" key="11">
    <source>
        <dbReference type="Google" id="ProtNLM"/>
    </source>
</evidence>
<dbReference type="HOGENOM" id="CLU_012970_1_0_1"/>
<evidence type="ECO:0000256" key="6">
    <source>
        <dbReference type="ARBA" id="ARBA00023136"/>
    </source>
</evidence>
<keyword evidence="6 8" id="KW-0472">Membrane</keyword>
<accession>M2NMY7</accession>
<evidence type="ECO:0000256" key="3">
    <source>
        <dbReference type="ARBA" id="ARBA00022448"/>
    </source>
</evidence>
<feature type="transmembrane region" description="Helical" evidence="8">
    <location>
        <begin position="148"/>
        <end position="165"/>
    </location>
</feature>
<organism evidence="9 10">
    <name type="scientific">Baudoinia panamericana (strain UAMH 10762)</name>
    <name type="common">Angels' share fungus</name>
    <name type="synonym">Baudoinia compniacensis (strain UAMH 10762)</name>
    <dbReference type="NCBI Taxonomy" id="717646"/>
    <lineage>
        <taxon>Eukaryota</taxon>
        <taxon>Fungi</taxon>
        <taxon>Dikarya</taxon>
        <taxon>Ascomycota</taxon>
        <taxon>Pezizomycotina</taxon>
        <taxon>Dothideomycetes</taxon>
        <taxon>Dothideomycetidae</taxon>
        <taxon>Mycosphaerellales</taxon>
        <taxon>Teratosphaeriaceae</taxon>
        <taxon>Baudoinia</taxon>
    </lineage>
</organism>
<name>M2NMY7_BAUPA</name>
<feature type="compositionally biased region" description="Polar residues" evidence="7">
    <location>
        <begin position="44"/>
        <end position="62"/>
    </location>
</feature>
<reference evidence="9 10" key="1">
    <citation type="journal article" date="2012" name="PLoS Pathog.">
        <title>Diverse lifestyles and strategies of plant pathogenesis encoded in the genomes of eighteen Dothideomycetes fungi.</title>
        <authorList>
            <person name="Ohm R.A."/>
            <person name="Feau N."/>
            <person name="Henrissat B."/>
            <person name="Schoch C.L."/>
            <person name="Horwitz B.A."/>
            <person name="Barry K.W."/>
            <person name="Condon B.J."/>
            <person name="Copeland A.C."/>
            <person name="Dhillon B."/>
            <person name="Glaser F."/>
            <person name="Hesse C.N."/>
            <person name="Kosti I."/>
            <person name="LaButti K."/>
            <person name="Lindquist E.A."/>
            <person name="Lucas S."/>
            <person name="Salamov A.A."/>
            <person name="Bradshaw R.E."/>
            <person name="Ciuffetti L."/>
            <person name="Hamelin R.C."/>
            <person name="Kema G.H.J."/>
            <person name="Lawrence C."/>
            <person name="Scott J.A."/>
            <person name="Spatafora J.W."/>
            <person name="Turgeon B.G."/>
            <person name="de Wit P.J.G.M."/>
            <person name="Zhong S."/>
            <person name="Goodwin S.B."/>
            <person name="Grigoriev I.V."/>
        </authorList>
    </citation>
    <scope>NUCLEOTIDE SEQUENCE [LARGE SCALE GENOMIC DNA]</scope>
    <source>
        <strain evidence="9 10">UAMH 10762</strain>
    </source>
</reference>
<dbReference type="EMBL" id="KB445550">
    <property type="protein sequence ID" value="EMD00566.1"/>
    <property type="molecule type" value="Genomic_DNA"/>
</dbReference>
<evidence type="ECO:0000256" key="5">
    <source>
        <dbReference type="ARBA" id="ARBA00022989"/>
    </source>
</evidence>
<dbReference type="PANTHER" id="PTHR23501">
    <property type="entry name" value="MAJOR FACILITATOR SUPERFAMILY"/>
    <property type="match status" value="1"/>
</dbReference>
<dbReference type="FunFam" id="1.20.1250.20:FF:000284">
    <property type="entry name" value="Siderophore iron transporter mirB"/>
    <property type="match status" value="1"/>
</dbReference>
<feature type="region of interest" description="Disordered" evidence="7">
    <location>
        <begin position="14"/>
        <end position="62"/>
    </location>
</feature>
<evidence type="ECO:0000313" key="10">
    <source>
        <dbReference type="Proteomes" id="UP000011761"/>
    </source>
</evidence>
<dbReference type="Gene3D" id="1.20.1250.20">
    <property type="entry name" value="MFS general substrate transporter like domains"/>
    <property type="match status" value="2"/>
</dbReference>
<evidence type="ECO:0000313" key="9">
    <source>
        <dbReference type="EMBL" id="EMD00566.1"/>
    </source>
</evidence>
<evidence type="ECO:0000256" key="4">
    <source>
        <dbReference type="ARBA" id="ARBA00022692"/>
    </source>
</evidence>
<feature type="transmembrane region" description="Helical" evidence="8">
    <location>
        <begin position="565"/>
        <end position="586"/>
    </location>
</feature>
<dbReference type="OrthoDB" id="4078873at2759"/>
<dbReference type="InterPro" id="IPR036259">
    <property type="entry name" value="MFS_trans_sf"/>
</dbReference>
<dbReference type="RefSeq" id="XP_007671750.1">
    <property type="nucleotide sequence ID" value="XM_007673560.1"/>
</dbReference>
<keyword evidence="4 8" id="KW-0812">Transmembrane</keyword>
<feature type="transmembrane region" description="Helical" evidence="8">
    <location>
        <begin position="236"/>
        <end position="258"/>
    </location>
</feature>
<keyword evidence="3" id="KW-0813">Transport</keyword>
<dbReference type="KEGG" id="bcom:BAUCODRAFT_173708"/>
<protein>
    <recommendedName>
        <fullName evidence="11">Major facilitator superfamily (MFS) profile domain-containing protein</fullName>
    </recommendedName>
</protein>
<feature type="transmembrane region" description="Helical" evidence="8">
    <location>
        <begin position="202"/>
        <end position="224"/>
    </location>
</feature>
<dbReference type="Pfam" id="PF07690">
    <property type="entry name" value="MFS_1"/>
    <property type="match status" value="1"/>
</dbReference>
<dbReference type="SUPFAM" id="SSF103473">
    <property type="entry name" value="MFS general substrate transporter"/>
    <property type="match status" value="1"/>
</dbReference>
<feature type="compositionally biased region" description="Basic and acidic residues" evidence="7">
    <location>
        <begin position="15"/>
        <end position="42"/>
    </location>
</feature>
<dbReference type="GO" id="GO:0005886">
    <property type="term" value="C:plasma membrane"/>
    <property type="evidence" value="ECO:0007669"/>
    <property type="project" value="TreeGrafter"/>
</dbReference>
<feature type="transmembrane region" description="Helical" evidence="8">
    <location>
        <begin position="453"/>
        <end position="474"/>
    </location>
</feature>
<feature type="transmembrane region" description="Helical" evidence="8">
    <location>
        <begin position="177"/>
        <end position="195"/>
    </location>
</feature>
<dbReference type="OMA" id="WSHTIPE"/>
<feature type="transmembrane region" description="Helical" evidence="8">
    <location>
        <begin position="428"/>
        <end position="447"/>
    </location>
</feature>
<dbReference type="eggNOG" id="KOG0254">
    <property type="taxonomic scope" value="Eukaryota"/>
</dbReference>
<feature type="transmembrane region" description="Helical" evidence="8">
    <location>
        <begin position="362"/>
        <end position="382"/>
    </location>
</feature>
<sequence>MSLATWVRRNNRGLIDPEEKRSGSGEASDNHELDHTTDKDPVDVSNNYLNTSDGDSIPSSAQDGVKKAQATTIVWSRKSLFIAYGLIFLIFFVNSLQQQTSNNLSVYVTSSFALQGLTATTGVVSTLVAGVIKLPVGKLMDVWGRPQGFLLMLFCAVIGLILMAACKNVETYAAAQVFYWVGFNGIAYVLDVFIADTSSLEWRALMFAFSTSPYIATTFAGPAAAQSFLQTSGWRWAFGTYAIVTPIICIPYLSVFWYNQRLARKQGILVERREASGRTWSQSVRHYLIEFDVIGMILIIAGFALLLLPFSLATYSPQKWRSGSIIAMLVIGVCCLIAFAIYERFFARKSFLPFHLLVDRTVLGSCLCAGTLWISFYCWDAYFYSYLQVVHNLSIKDAGYVANIYSIGSCFWAIVVGLLVKYTNSFKWLALTAVPLQMLGTGLMIYFRQPRWGIGYVIMCQIFIAFSGGTLVVLEELAIMAAVGPANVAVGLAVQALFTSVGGAIGSSISGAIWTNTFPGLLEYYLPPASKGQATAIYASIVTQLSYAVGTPERTAIIQAYAETQRYMCIAATAVLVFAFFCVLAWRDIKVKDFKKPAGATIV</sequence>
<dbReference type="InterPro" id="IPR011701">
    <property type="entry name" value="MFS"/>
</dbReference>
<feature type="transmembrane region" description="Helical" evidence="8">
    <location>
        <begin position="287"/>
        <end position="310"/>
    </location>
</feature>
<keyword evidence="5 8" id="KW-1133">Transmembrane helix</keyword>
<dbReference type="AlphaFoldDB" id="M2NMY7"/>
<comment type="subcellular location">
    <subcellularLocation>
        <location evidence="1">Membrane</location>
        <topology evidence="1">Multi-pass membrane protein</topology>
    </subcellularLocation>
</comment>
<feature type="transmembrane region" description="Helical" evidence="8">
    <location>
        <begin position="79"/>
        <end position="96"/>
    </location>
</feature>
<evidence type="ECO:0000256" key="7">
    <source>
        <dbReference type="SAM" id="MobiDB-lite"/>
    </source>
</evidence>
<gene>
    <name evidence="9" type="ORF">BAUCODRAFT_173708</name>
</gene>
<dbReference type="PANTHER" id="PTHR23501:SF107">
    <property type="entry name" value="TRANSPORTER, PUTATIVE (AFU_ORTHOLOGUE AFUA_7G04730)-RELATED"/>
    <property type="match status" value="1"/>
</dbReference>
<feature type="transmembrane region" description="Helical" evidence="8">
    <location>
        <begin position="402"/>
        <end position="421"/>
    </location>
</feature>
<evidence type="ECO:0000256" key="1">
    <source>
        <dbReference type="ARBA" id="ARBA00004141"/>
    </source>
</evidence>
<comment type="similarity">
    <text evidence="2">Belongs to the major facilitator superfamily.</text>
</comment>
<feature type="transmembrane region" description="Helical" evidence="8">
    <location>
        <begin position="116"/>
        <end position="136"/>
    </location>
</feature>
<feature type="transmembrane region" description="Helical" evidence="8">
    <location>
        <begin position="486"/>
        <end position="514"/>
    </location>
</feature>